<name>A0A0C3A0S8_9AGAM</name>
<dbReference type="GO" id="GO:0005737">
    <property type="term" value="C:cytoplasm"/>
    <property type="evidence" value="ECO:0007669"/>
    <property type="project" value="TreeGrafter"/>
</dbReference>
<dbReference type="OrthoDB" id="10004661at2759"/>
<keyword evidence="4" id="KW-1185">Reference proteome</keyword>
<protein>
    <submittedName>
        <fullName evidence="3">Uncharacterized protein</fullName>
    </submittedName>
</protein>
<dbReference type="Pfam" id="PF23571">
    <property type="entry name" value="GH3_M"/>
    <property type="match status" value="1"/>
</dbReference>
<dbReference type="Pfam" id="PF23572">
    <property type="entry name" value="GH3_C"/>
    <property type="match status" value="1"/>
</dbReference>
<dbReference type="EMBL" id="KN822014">
    <property type="protein sequence ID" value="KIM67268.1"/>
    <property type="molecule type" value="Genomic_DNA"/>
</dbReference>
<dbReference type="Pfam" id="PF03321">
    <property type="entry name" value="GH3"/>
    <property type="match status" value="1"/>
</dbReference>
<evidence type="ECO:0000259" key="1">
    <source>
        <dbReference type="Pfam" id="PF23571"/>
    </source>
</evidence>
<reference evidence="3 4" key="1">
    <citation type="submission" date="2014-04" db="EMBL/GenBank/DDBJ databases">
        <authorList>
            <consortium name="DOE Joint Genome Institute"/>
            <person name="Kuo A."/>
            <person name="Kohler A."/>
            <person name="Nagy L.G."/>
            <person name="Floudas D."/>
            <person name="Copeland A."/>
            <person name="Barry K.W."/>
            <person name="Cichocki N."/>
            <person name="Veneault-Fourrey C."/>
            <person name="LaButti K."/>
            <person name="Lindquist E.A."/>
            <person name="Lipzen A."/>
            <person name="Lundell T."/>
            <person name="Morin E."/>
            <person name="Murat C."/>
            <person name="Sun H."/>
            <person name="Tunlid A."/>
            <person name="Henrissat B."/>
            <person name="Grigoriev I.V."/>
            <person name="Hibbett D.S."/>
            <person name="Martin F."/>
            <person name="Nordberg H.P."/>
            <person name="Cantor M.N."/>
            <person name="Hua S.X."/>
        </authorList>
    </citation>
    <scope>NUCLEOTIDE SEQUENCE [LARGE SCALE GENOMIC DNA]</scope>
    <source>
        <strain evidence="3 4">Foug A</strain>
    </source>
</reference>
<dbReference type="InterPro" id="IPR004993">
    <property type="entry name" value="GH3"/>
</dbReference>
<dbReference type="PANTHER" id="PTHR31901:SF9">
    <property type="entry name" value="GH3 DOMAIN-CONTAINING PROTEIN"/>
    <property type="match status" value="1"/>
</dbReference>
<dbReference type="InterPro" id="IPR055378">
    <property type="entry name" value="GH3_C"/>
</dbReference>
<feature type="domain" description="GH3 C-terminal" evidence="2">
    <location>
        <begin position="461"/>
        <end position="568"/>
    </location>
</feature>
<evidence type="ECO:0000313" key="3">
    <source>
        <dbReference type="EMBL" id="KIM67268.1"/>
    </source>
</evidence>
<evidence type="ECO:0000259" key="2">
    <source>
        <dbReference type="Pfam" id="PF23572"/>
    </source>
</evidence>
<dbReference type="HOGENOM" id="CLU_032936_0_0_1"/>
<proteinExistence type="predicted"/>
<dbReference type="InterPro" id="IPR055377">
    <property type="entry name" value="GH3_M"/>
</dbReference>
<reference evidence="4" key="2">
    <citation type="submission" date="2015-01" db="EMBL/GenBank/DDBJ databases">
        <title>Evolutionary Origins and Diversification of the Mycorrhizal Mutualists.</title>
        <authorList>
            <consortium name="DOE Joint Genome Institute"/>
            <consortium name="Mycorrhizal Genomics Consortium"/>
            <person name="Kohler A."/>
            <person name="Kuo A."/>
            <person name="Nagy L.G."/>
            <person name="Floudas D."/>
            <person name="Copeland A."/>
            <person name="Barry K.W."/>
            <person name="Cichocki N."/>
            <person name="Veneault-Fourrey C."/>
            <person name="LaButti K."/>
            <person name="Lindquist E.A."/>
            <person name="Lipzen A."/>
            <person name="Lundell T."/>
            <person name="Morin E."/>
            <person name="Murat C."/>
            <person name="Riley R."/>
            <person name="Ohm R."/>
            <person name="Sun H."/>
            <person name="Tunlid A."/>
            <person name="Henrissat B."/>
            <person name="Grigoriev I.V."/>
            <person name="Hibbett D.S."/>
            <person name="Martin F."/>
        </authorList>
    </citation>
    <scope>NUCLEOTIDE SEQUENCE [LARGE SCALE GENOMIC DNA]</scope>
    <source>
        <strain evidence="4">Foug A</strain>
    </source>
</reference>
<dbReference type="InParanoid" id="A0A0C3A0S8"/>
<accession>A0A0C3A0S8</accession>
<sequence>MSPLIVHPLTSLPPPLLAVLREATDQRLQNAIGAIITSQYASSSPALADFRSVIKDKDVKEDPSVLSDFRNLVPLTDYEAYRPWVAKFFERPCKLSEVENLLAPGLPSFFAISSSTSGGKPKHFARYFGSTGLVRHSEDAMGSSALTGKMAPMYTLSYRDIVDVTTAAGEVVKRIPVSIASSGSLRKYKGWTVETDHTRMASMIPYHSAPWATGLISHHRSFLLIHALFALANPTLERISTTFITFFMDMAYYMQEEWDMLLSSIRDGIIPDIDHIDHVRDFLQVNMCADPQRADELWSIGPPFSFPAWAPRIWPKLNTLQCICSGTFATVLPKVRSVIGPNVIVTNHGYGCSECSIGVPLNREDVDVFVVNSKNLVEYLDVADSQTHENILQAWDLQPGKLYQPVATTQDGLWRYVIDDVLHVIGFDPRNGSPVFRYHGRKNLAIRSQYAIVTEADVVKVTQAINEEDMLRLQEFTTVLDRRELPETVGIILEITGDIGISSPFARQKALEALLSTNDDHQRAFNAGRLRQPTIRIVKHGTFSDYRRWRGEKLNTGVGQIKVPAVMIDPGSVEWLEERVVKEL</sequence>
<dbReference type="PANTHER" id="PTHR31901">
    <property type="entry name" value="GH3 DOMAIN-CONTAINING PROTEIN"/>
    <property type="match status" value="1"/>
</dbReference>
<evidence type="ECO:0000313" key="4">
    <source>
        <dbReference type="Proteomes" id="UP000053989"/>
    </source>
</evidence>
<dbReference type="GO" id="GO:0016881">
    <property type="term" value="F:acid-amino acid ligase activity"/>
    <property type="evidence" value="ECO:0007669"/>
    <property type="project" value="TreeGrafter"/>
</dbReference>
<feature type="domain" description="GH3 middle" evidence="1">
    <location>
        <begin position="374"/>
        <end position="441"/>
    </location>
</feature>
<gene>
    <name evidence="3" type="ORF">SCLCIDRAFT_109026</name>
</gene>
<dbReference type="Proteomes" id="UP000053989">
    <property type="component" value="Unassembled WGS sequence"/>
</dbReference>
<dbReference type="AlphaFoldDB" id="A0A0C3A0S8"/>
<organism evidence="3 4">
    <name type="scientific">Scleroderma citrinum Foug A</name>
    <dbReference type="NCBI Taxonomy" id="1036808"/>
    <lineage>
        <taxon>Eukaryota</taxon>
        <taxon>Fungi</taxon>
        <taxon>Dikarya</taxon>
        <taxon>Basidiomycota</taxon>
        <taxon>Agaricomycotina</taxon>
        <taxon>Agaricomycetes</taxon>
        <taxon>Agaricomycetidae</taxon>
        <taxon>Boletales</taxon>
        <taxon>Sclerodermatineae</taxon>
        <taxon>Sclerodermataceae</taxon>
        <taxon>Scleroderma</taxon>
    </lineage>
</organism>